<dbReference type="EMBL" id="CP155571">
    <property type="protein sequence ID" value="XFO74576.1"/>
    <property type="molecule type" value="Genomic_DNA"/>
</dbReference>
<gene>
    <name evidence="1" type="ORF">SPACI_046860</name>
</gene>
<evidence type="ECO:0000313" key="2">
    <source>
        <dbReference type="Proteomes" id="UP000216052"/>
    </source>
</evidence>
<name>A0ABZ3J9P5_SPOA4</name>
<proteinExistence type="predicted"/>
<dbReference type="Gene3D" id="1.20.120.450">
    <property type="entry name" value="dinb family like domain"/>
    <property type="match status" value="1"/>
</dbReference>
<dbReference type="Pfam" id="PF08020">
    <property type="entry name" value="DUF1706"/>
    <property type="match status" value="1"/>
</dbReference>
<evidence type="ECO:0000313" key="1">
    <source>
        <dbReference type="EMBL" id="XFO74576.1"/>
    </source>
</evidence>
<organism evidence="1 2">
    <name type="scientific">Sporomusa acidovorans (strain ATCC 49682 / DSM 3132 / Mol)</name>
    <dbReference type="NCBI Taxonomy" id="1123286"/>
    <lineage>
        <taxon>Bacteria</taxon>
        <taxon>Bacillati</taxon>
        <taxon>Bacillota</taxon>
        <taxon>Negativicutes</taxon>
        <taxon>Selenomonadales</taxon>
        <taxon>Sporomusaceae</taxon>
        <taxon>Sporomusa</taxon>
    </lineage>
</organism>
<reference evidence="1" key="1">
    <citation type="submission" date="2024-05" db="EMBL/GenBank/DDBJ databases">
        <title>Isolation and characterization of Sporomusa carbonis sp. nov., a carboxydotrophic hydrogenogen in the genus of Sporomusa isolated from a charcoal burning pile.</title>
        <authorList>
            <person name="Boeer T."/>
            <person name="Rosenbaum F."/>
            <person name="Eysell L."/>
            <person name="Mueller V."/>
            <person name="Daniel R."/>
            <person name="Poehlein A."/>
        </authorList>
    </citation>
    <scope>NUCLEOTIDE SEQUENCE [LARGE SCALE GENOMIC DNA]</scope>
    <source>
        <strain evidence="1">DSM 3132</strain>
    </source>
</reference>
<sequence length="53" mass="6225">MQEYESKEALLAAIQKTYHLFDKEFDAVPDNKIHVRLEEVDKTPQEMLAYQLG</sequence>
<dbReference type="InterPro" id="IPR012550">
    <property type="entry name" value="DUF1706"/>
</dbReference>
<accession>A0ABZ3J9P5</accession>
<dbReference type="Proteomes" id="UP000216052">
    <property type="component" value="Chromosome"/>
</dbReference>
<protein>
    <submittedName>
        <fullName evidence="1">Uncharacterized protein</fullName>
    </submittedName>
</protein>
<dbReference type="InterPro" id="IPR034660">
    <property type="entry name" value="DinB/YfiT-like"/>
</dbReference>
<keyword evidence="2" id="KW-1185">Reference proteome</keyword>